<feature type="compositionally biased region" description="Low complexity" evidence="4">
    <location>
        <begin position="1"/>
        <end position="15"/>
    </location>
</feature>
<organism evidence="6">
    <name type="scientific">Prasinoderma singulare</name>
    <dbReference type="NCBI Taxonomy" id="676789"/>
    <lineage>
        <taxon>Eukaryota</taxon>
        <taxon>Viridiplantae</taxon>
        <taxon>Prasinodermophyta</taxon>
        <taxon>Prasinodermophyceae</taxon>
        <taxon>Prasinodermales</taxon>
        <taxon>Prasinodermaceae</taxon>
        <taxon>Prasinoderma</taxon>
    </lineage>
</organism>
<dbReference type="InterPro" id="IPR009014">
    <property type="entry name" value="Transketo_C/PFOR_II"/>
</dbReference>
<feature type="domain" description="Transketolase-like pyrimidine-binding" evidence="5">
    <location>
        <begin position="486"/>
        <end position="661"/>
    </location>
</feature>
<dbReference type="Gene3D" id="3.40.50.970">
    <property type="match status" value="2"/>
</dbReference>
<dbReference type="InterPro" id="IPR050642">
    <property type="entry name" value="PDH_E1_Alpha_Subunit"/>
</dbReference>
<dbReference type="Gene3D" id="3.40.50.920">
    <property type="match status" value="1"/>
</dbReference>
<dbReference type="Pfam" id="PF02780">
    <property type="entry name" value="Transketolase_C"/>
    <property type="match status" value="1"/>
</dbReference>
<dbReference type="CDD" id="cd02000">
    <property type="entry name" value="TPP_E1_PDC_ADC_BCADC"/>
    <property type="match status" value="1"/>
</dbReference>
<dbReference type="InterPro" id="IPR001017">
    <property type="entry name" value="DH_E1"/>
</dbReference>
<feature type="region of interest" description="Disordered" evidence="4">
    <location>
        <begin position="1"/>
        <end position="30"/>
    </location>
</feature>
<feature type="compositionally biased region" description="Basic and acidic residues" evidence="4">
    <location>
        <begin position="360"/>
        <end position="374"/>
    </location>
</feature>
<dbReference type="GO" id="GO:0006086">
    <property type="term" value="P:pyruvate decarboxylation to acetyl-CoA"/>
    <property type="evidence" value="ECO:0007669"/>
    <property type="project" value="TreeGrafter"/>
</dbReference>
<dbReference type="SMART" id="SM00861">
    <property type="entry name" value="Transket_pyr"/>
    <property type="match status" value="1"/>
</dbReference>
<dbReference type="AlphaFoldDB" id="A0A7S3FAC7"/>
<dbReference type="InterPro" id="IPR005475">
    <property type="entry name" value="Transketolase-like_Pyr-bd"/>
</dbReference>
<dbReference type="PANTHER" id="PTHR11516:SF60">
    <property type="entry name" value="PYRUVATE DEHYDROGENASE E1 COMPONENT SUBUNIT ALPHA"/>
    <property type="match status" value="1"/>
</dbReference>
<dbReference type="SUPFAM" id="SSF52922">
    <property type="entry name" value="TK C-terminal domain-like"/>
    <property type="match status" value="1"/>
</dbReference>
<evidence type="ECO:0000259" key="5">
    <source>
        <dbReference type="SMART" id="SM00861"/>
    </source>
</evidence>
<evidence type="ECO:0000256" key="1">
    <source>
        <dbReference type="ARBA" id="ARBA00001964"/>
    </source>
</evidence>
<sequence>MQAARSVASARAQARNTTGATHARASPRRAVSRCLLEKQPEADETVRFPGKFVGGKAPEDLPRHLQERNRISTPWDAARIELAERFGASEAELDKAADISDEHLSEAYTMMQICRDFENECGQAYMAGKIRGFMHLDNGQESIPALLNDCIREGDLKHSYYRDHCHAIASGVDPGAVMAELYGKDGGTCRGTGGSMHIYDVASNFQGGWALVGEQLPYAVGAARSIHMDRSLGYPGKQHQNHKWDKMEKDDRIAVVFVGEGGAQNGRMAECLNAAAKENLPILFLVIDNGRAINTFTQDVAANQAVYRMGEHYGIPGALVDGQNIEDTLKVGRVVVDHVRNKGPAILQVHTFRFNGHSPADPEHERNRKDEKRWARKEADPIKIFLAGESAKRIDLDACNAKAAEIVKNAVDFAENSPDPPPTLAADLEYPDPVTTDYSVREPVNGLATAEALTTRANPAHALEALQGTIDRLRAQAADKSPKGGLSIGDAVNLAILEEMQRDPTTTIHAEDLQAGSSYNVPAHTQQAFGRIRACDEIIDEGHFIGKAIGEAMNGYRPIVEMMNMNFAIYGMAELSSAGNTYATTGGQFIMPLTMIGAGGTAPNQSLGAEHSQPFHAYIMGIPGLKICSAASPDAAYGLVKSAIRDNGPCVILLPVKSMKIKGPCDTDVFYPLHKARYLSRASDAGVAAGKGVTVLTYLHGVKEAQNAVAELGDEAAVDLIELTSLKPLDMDTIRESLSRTHRLVLLDESTRSGGVGATISARVAEECFDELDAPVMRLCMEDAPVPYSTAIEKTVVKRASDLVAGIRSIIA</sequence>
<dbReference type="SUPFAM" id="SSF52518">
    <property type="entry name" value="Thiamin diphosphate-binding fold (THDP-binding)"/>
    <property type="match status" value="2"/>
</dbReference>
<evidence type="ECO:0000256" key="3">
    <source>
        <dbReference type="ARBA" id="ARBA00023052"/>
    </source>
</evidence>
<dbReference type="InterPro" id="IPR029061">
    <property type="entry name" value="THDP-binding"/>
</dbReference>
<evidence type="ECO:0000256" key="4">
    <source>
        <dbReference type="SAM" id="MobiDB-lite"/>
    </source>
</evidence>
<evidence type="ECO:0000313" key="6">
    <source>
        <dbReference type="EMBL" id="CAE0135496.1"/>
    </source>
</evidence>
<dbReference type="PANTHER" id="PTHR11516">
    <property type="entry name" value="PYRUVATE DEHYDROGENASE E1 COMPONENT, ALPHA SUBUNIT BACTERIAL AND ORGANELLAR"/>
    <property type="match status" value="1"/>
</dbReference>
<evidence type="ECO:0000256" key="2">
    <source>
        <dbReference type="ARBA" id="ARBA00023002"/>
    </source>
</evidence>
<protein>
    <recommendedName>
        <fullName evidence="5">Transketolase-like pyrimidine-binding domain-containing protein</fullName>
    </recommendedName>
</protein>
<name>A0A7S3FAC7_9VIRI</name>
<reference evidence="6" key="1">
    <citation type="submission" date="2021-01" db="EMBL/GenBank/DDBJ databases">
        <authorList>
            <person name="Corre E."/>
            <person name="Pelletier E."/>
            <person name="Niang G."/>
            <person name="Scheremetjew M."/>
            <person name="Finn R."/>
            <person name="Kale V."/>
            <person name="Holt S."/>
            <person name="Cochrane G."/>
            <person name="Meng A."/>
            <person name="Brown T."/>
            <person name="Cohen L."/>
        </authorList>
    </citation>
    <scope>NUCLEOTIDE SEQUENCE</scope>
    <source>
        <strain evidence="6">RCC927</strain>
    </source>
</reference>
<dbReference type="GO" id="GO:0004739">
    <property type="term" value="F:pyruvate dehydrogenase (acetyl-transferring) activity"/>
    <property type="evidence" value="ECO:0007669"/>
    <property type="project" value="TreeGrafter"/>
</dbReference>
<gene>
    <name evidence="6" type="ORF">PSIN1315_LOCUS5461</name>
</gene>
<comment type="cofactor">
    <cofactor evidence="1">
        <name>thiamine diphosphate</name>
        <dbReference type="ChEBI" id="CHEBI:58937"/>
    </cofactor>
</comment>
<dbReference type="EMBL" id="HBHY01008473">
    <property type="protein sequence ID" value="CAE0135496.1"/>
    <property type="molecule type" value="Transcribed_RNA"/>
</dbReference>
<keyword evidence="2" id="KW-0560">Oxidoreductase</keyword>
<accession>A0A7S3FAC7</accession>
<feature type="region of interest" description="Disordered" evidence="4">
    <location>
        <begin position="354"/>
        <end position="374"/>
    </location>
</feature>
<dbReference type="Pfam" id="PF00676">
    <property type="entry name" value="E1_dh"/>
    <property type="match status" value="1"/>
</dbReference>
<proteinExistence type="predicted"/>
<dbReference type="Pfam" id="PF02779">
    <property type="entry name" value="Transket_pyr"/>
    <property type="match status" value="1"/>
</dbReference>
<keyword evidence="3" id="KW-0786">Thiamine pyrophosphate</keyword>
<dbReference type="InterPro" id="IPR033248">
    <property type="entry name" value="Transketolase_C"/>
</dbReference>